<sequence length="135" mass="15513">MTDIDEARRFLAENHHGVLATYRRDGKVQQSPVSAGIDAAGRVIISVTEDRAKARNARRDPRVSLCVFNDAFYGRWVQVEGTAEFADGPDRIDALVDYYRILRGEEHPDWDEYRATMERDDRVLLRFEIERASGL</sequence>
<accession>A0A941EAZ3</accession>
<dbReference type="RefSeq" id="WP_212519325.1">
    <property type="nucleotide sequence ID" value="NZ_JAGSOH010000050.1"/>
</dbReference>
<dbReference type="NCBIfam" id="TIGR03618">
    <property type="entry name" value="Rv1155_F420"/>
    <property type="match status" value="1"/>
</dbReference>
<dbReference type="GO" id="GO:0016627">
    <property type="term" value="F:oxidoreductase activity, acting on the CH-CH group of donors"/>
    <property type="evidence" value="ECO:0007669"/>
    <property type="project" value="TreeGrafter"/>
</dbReference>
<dbReference type="GO" id="GO:0005829">
    <property type="term" value="C:cytosol"/>
    <property type="evidence" value="ECO:0007669"/>
    <property type="project" value="TreeGrafter"/>
</dbReference>
<dbReference type="Pfam" id="PF01243">
    <property type="entry name" value="PNPOx_N"/>
    <property type="match status" value="1"/>
</dbReference>
<dbReference type="InterPro" id="IPR019920">
    <property type="entry name" value="F420-binding_dom_put"/>
</dbReference>
<comment type="caution">
    <text evidence="3">The sequence shown here is derived from an EMBL/GenBank/DDBJ whole genome shotgun (WGS) entry which is preliminary data.</text>
</comment>
<evidence type="ECO:0000256" key="1">
    <source>
        <dbReference type="ARBA" id="ARBA00023002"/>
    </source>
</evidence>
<keyword evidence="1" id="KW-0560">Oxidoreductase</keyword>
<name>A0A941EAZ3_9ACTN</name>
<dbReference type="AlphaFoldDB" id="A0A941EAZ3"/>
<reference evidence="3" key="1">
    <citation type="submission" date="2021-04" db="EMBL/GenBank/DDBJ databases">
        <title>Genome based classification of Actinospica acidithermotolerans sp. nov., an actinobacterium isolated from an Indonesian hot spring.</title>
        <authorList>
            <person name="Kusuma A.B."/>
            <person name="Putra K.E."/>
            <person name="Nafisah S."/>
            <person name="Loh J."/>
            <person name="Nouioui I."/>
            <person name="Goodfellow M."/>
        </authorList>
    </citation>
    <scope>NUCLEOTIDE SEQUENCE</scope>
    <source>
        <strain evidence="3">MGRD01-02</strain>
    </source>
</reference>
<dbReference type="InterPro" id="IPR012349">
    <property type="entry name" value="Split_barrel_FMN-bd"/>
</dbReference>
<dbReference type="PANTHER" id="PTHR35176:SF2">
    <property type="entry name" value="F420H(2)-DEPENDENT REDUCTASE RV1155"/>
    <property type="match status" value="1"/>
</dbReference>
<evidence type="ECO:0000313" key="3">
    <source>
        <dbReference type="EMBL" id="MBR7828186.1"/>
    </source>
</evidence>
<feature type="domain" description="Pyridoxamine 5'-phosphate oxidase N-terminal" evidence="2">
    <location>
        <begin position="5"/>
        <end position="132"/>
    </location>
</feature>
<keyword evidence="4" id="KW-1185">Reference proteome</keyword>
<dbReference type="PANTHER" id="PTHR35176">
    <property type="entry name" value="HEME OXYGENASE HI_0854-RELATED"/>
    <property type="match status" value="1"/>
</dbReference>
<protein>
    <submittedName>
        <fullName evidence="3">PPOX class F420-dependent oxidoreductase</fullName>
    </submittedName>
</protein>
<dbReference type="SUPFAM" id="SSF50475">
    <property type="entry name" value="FMN-binding split barrel"/>
    <property type="match status" value="1"/>
</dbReference>
<dbReference type="InterPro" id="IPR052019">
    <property type="entry name" value="F420H2_bilvrd_red/Heme_oxyg"/>
</dbReference>
<dbReference type="Proteomes" id="UP000676325">
    <property type="component" value="Unassembled WGS sequence"/>
</dbReference>
<dbReference type="InterPro" id="IPR011576">
    <property type="entry name" value="Pyridox_Oxase_N"/>
</dbReference>
<proteinExistence type="predicted"/>
<evidence type="ECO:0000259" key="2">
    <source>
        <dbReference type="Pfam" id="PF01243"/>
    </source>
</evidence>
<dbReference type="GO" id="GO:0070967">
    <property type="term" value="F:coenzyme F420 binding"/>
    <property type="evidence" value="ECO:0007669"/>
    <property type="project" value="TreeGrafter"/>
</dbReference>
<evidence type="ECO:0000313" key="4">
    <source>
        <dbReference type="Proteomes" id="UP000676325"/>
    </source>
</evidence>
<organism evidence="3 4">
    <name type="scientific">Actinospica acidithermotolerans</name>
    <dbReference type="NCBI Taxonomy" id="2828514"/>
    <lineage>
        <taxon>Bacteria</taxon>
        <taxon>Bacillati</taxon>
        <taxon>Actinomycetota</taxon>
        <taxon>Actinomycetes</taxon>
        <taxon>Catenulisporales</taxon>
        <taxon>Actinospicaceae</taxon>
        <taxon>Actinospica</taxon>
    </lineage>
</organism>
<dbReference type="EMBL" id="JAGSOH010000050">
    <property type="protein sequence ID" value="MBR7828186.1"/>
    <property type="molecule type" value="Genomic_DNA"/>
</dbReference>
<gene>
    <name evidence="3" type="ORF">KDK95_17870</name>
</gene>
<dbReference type="Gene3D" id="2.30.110.10">
    <property type="entry name" value="Electron Transport, Fmn-binding Protein, Chain A"/>
    <property type="match status" value="1"/>
</dbReference>